<evidence type="ECO:0000256" key="5">
    <source>
        <dbReference type="ARBA" id="ARBA00022750"/>
    </source>
</evidence>
<keyword evidence="14" id="KW-1185">Reference proteome</keyword>
<dbReference type="EC" id="3.4.23.36" evidence="9"/>
<accession>C7R3K3</accession>
<evidence type="ECO:0000256" key="12">
    <source>
        <dbReference type="SAM" id="MobiDB-lite"/>
    </source>
</evidence>
<evidence type="ECO:0000256" key="9">
    <source>
        <dbReference type="HAMAP-Rule" id="MF_00161"/>
    </source>
</evidence>
<comment type="subcellular location">
    <subcellularLocation>
        <location evidence="9">Cell membrane</location>
        <topology evidence="9">Multi-pass membrane protein</topology>
    </subcellularLocation>
</comment>
<comment type="function">
    <text evidence="9 10">This protein specifically catalyzes the removal of signal peptides from prolipoproteins.</text>
</comment>
<dbReference type="OrthoDB" id="4308908at2"/>
<evidence type="ECO:0000256" key="1">
    <source>
        <dbReference type="ARBA" id="ARBA00006139"/>
    </source>
</evidence>
<dbReference type="EMBL" id="CP001706">
    <property type="protein sequence ID" value="ACV08739.1"/>
    <property type="molecule type" value="Genomic_DNA"/>
</dbReference>
<dbReference type="InterPro" id="IPR001872">
    <property type="entry name" value="Peptidase_A8"/>
</dbReference>
<dbReference type="GO" id="GO:0004190">
    <property type="term" value="F:aspartic-type endopeptidase activity"/>
    <property type="evidence" value="ECO:0007669"/>
    <property type="project" value="UniProtKB-UniRule"/>
</dbReference>
<dbReference type="PRINTS" id="PR00781">
    <property type="entry name" value="LIPOSIGPTASE"/>
</dbReference>
<dbReference type="PANTHER" id="PTHR33695:SF1">
    <property type="entry name" value="LIPOPROTEIN SIGNAL PEPTIDASE"/>
    <property type="match status" value="1"/>
</dbReference>
<feature type="active site" evidence="9">
    <location>
        <position position="133"/>
    </location>
</feature>
<keyword evidence="7 9" id="KW-1133">Transmembrane helix</keyword>
<keyword evidence="5 9" id="KW-0064">Aspartyl protease</keyword>
<dbReference type="HOGENOM" id="CLU_083252_2_2_11"/>
<evidence type="ECO:0000313" key="14">
    <source>
        <dbReference type="Proteomes" id="UP000000628"/>
    </source>
</evidence>
<comment type="caution">
    <text evidence="9">Lacks conserved residue(s) required for the propagation of feature annotation.</text>
</comment>
<proteinExistence type="inferred from homology"/>
<feature type="transmembrane region" description="Helical" evidence="9">
    <location>
        <begin position="74"/>
        <end position="93"/>
    </location>
</feature>
<dbReference type="UniPathway" id="UPA00665"/>
<name>C7R3K3_JONDD</name>
<organism evidence="13 14">
    <name type="scientific">Jonesia denitrificans (strain ATCC 14870 / DSM 20603 / BCRC 15368 / CIP 55.134 / JCM 11481 / NBRC 15587 / NCTC 10816 / Prevot 55134)</name>
    <name type="common">Listeria denitrificans</name>
    <dbReference type="NCBI Taxonomy" id="471856"/>
    <lineage>
        <taxon>Bacteria</taxon>
        <taxon>Bacillati</taxon>
        <taxon>Actinomycetota</taxon>
        <taxon>Actinomycetes</taxon>
        <taxon>Micrococcales</taxon>
        <taxon>Jonesiaceae</taxon>
        <taxon>Jonesia</taxon>
    </lineage>
</organism>
<keyword evidence="3 9" id="KW-0645">Protease</keyword>
<comment type="similarity">
    <text evidence="1 9 11">Belongs to the peptidase A8 family.</text>
</comment>
<evidence type="ECO:0000256" key="10">
    <source>
        <dbReference type="RuleBase" id="RU000594"/>
    </source>
</evidence>
<feature type="region of interest" description="Disordered" evidence="12">
    <location>
        <begin position="170"/>
        <end position="196"/>
    </location>
</feature>
<dbReference type="NCBIfam" id="TIGR00077">
    <property type="entry name" value="lspA"/>
    <property type="match status" value="1"/>
</dbReference>
<gene>
    <name evidence="9" type="primary">lspA</name>
    <name evidence="13" type="ordered locus">Jden_1083</name>
</gene>
<dbReference type="Proteomes" id="UP000000628">
    <property type="component" value="Chromosome"/>
</dbReference>
<dbReference type="RefSeq" id="WP_015771367.1">
    <property type="nucleotide sequence ID" value="NC_013174.1"/>
</dbReference>
<evidence type="ECO:0000256" key="3">
    <source>
        <dbReference type="ARBA" id="ARBA00022670"/>
    </source>
</evidence>
<evidence type="ECO:0000256" key="4">
    <source>
        <dbReference type="ARBA" id="ARBA00022692"/>
    </source>
</evidence>
<reference evidence="13 14" key="1">
    <citation type="journal article" date="2009" name="Stand. Genomic Sci.">
        <title>Complete genome sequence of Jonesia denitrificans type strain (Prevot 55134).</title>
        <authorList>
            <person name="Pukall R."/>
            <person name="Gehrich-Schroter G."/>
            <person name="Lapidus A."/>
            <person name="Nolan M."/>
            <person name="Glavina Del Rio T."/>
            <person name="Lucas S."/>
            <person name="Chen F."/>
            <person name="Tice H."/>
            <person name="Pitluck S."/>
            <person name="Cheng J.F."/>
            <person name="Copeland A."/>
            <person name="Saunders E."/>
            <person name="Brettin T."/>
            <person name="Detter J.C."/>
            <person name="Bruce D."/>
            <person name="Goodwin L."/>
            <person name="Pati A."/>
            <person name="Ivanova N."/>
            <person name="Mavromatis K."/>
            <person name="Ovchinnikova G."/>
            <person name="Chen A."/>
            <person name="Palaniappan K."/>
            <person name="Land M."/>
            <person name="Hauser L."/>
            <person name="Chang Y.J."/>
            <person name="Jeffries C.D."/>
            <person name="Chain P."/>
            <person name="Goker M."/>
            <person name="Bristow J."/>
            <person name="Eisen J.A."/>
            <person name="Markowitz V."/>
            <person name="Hugenholtz P."/>
            <person name="Kyrpides N.C."/>
            <person name="Klenk H.P."/>
            <person name="Han C."/>
        </authorList>
    </citation>
    <scope>NUCLEOTIDE SEQUENCE [LARGE SCALE GENOMIC DNA]</scope>
    <source>
        <strain evidence="14">ATCC 14870 / DSM 20603 / BCRC 15368 / CIP 55.134 / JCM 11481 / NBRC 15587 / NCTC 10816 / Prevot 55134</strain>
    </source>
</reference>
<evidence type="ECO:0000256" key="6">
    <source>
        <dbReference type="ARBA" id="ARBA00022801"/>
    </source>
</evidence>
<dbReference type="PROSITE" id="PS00855">
    <property type="entry name" value="SPASE_II"/>
    <property type="match status" value="1"/>
</dbReference>
<feature type="transmembrane region" description="Helical" evidence="9">
    <location>
        <begin position="100"/>
        <end position="117"/>
    </location>
</feature>
<dbReference type="STRING" id="471856.Jden_1083"/>
<dbReference type="eggNOG" id="COG0597">
    <property type="taxonomic scope" value="Bacteria"/>
</dbReference>
<evidence type="ECO:0000256" key="8">
    <source>
        <dbReference type="ARBA" id="ARBA00023136"/>
    </source>
</evidence>
<feature type="active site" evidence="9">
    <location>
        <position position="146"/>
    </location>
</feature>
<keyword evidence="8 9" id="KW-0472">Membrane</keyword>
<feature type="compositionally biased region" description="Basic and acidic residues" evidence="12">
    <location>
        <begin position="181"/>
        <end position="196"/>
    </location>
</feature>
<evidence type="ECO:0000256" key="11">
    <source>
        <dbReference type="RuleBase" id="RU004181"/>
    </source>
</evidence>
<dbReference type="PANTHER" id="PTHR33695">
    <property type="entry name" value="LIPOPROTEIN SIGNAL PEPTIDASE"/>
    <property type="match status" value="1"/>
</dbReference>
<dbReference type="GO" id="GO:0005886">
    <property type="term" value="C:plasma membrane"/>
    <property type="evidence" value="ECO:0007669"/>
    <property type="project" value="UniProtKB-SubCell"/>
</dbReference>
<comment type="catalytic activity">
    <reaction evidence="9 10">
        <text>Release of signal peptides from bacterial membrane prolipoproteins. Hydrolyzes -Xaa-Yaa-Zaa-|-(S,diacylglyceryl)Cys-, in which Xaa is hydrophobic (preferably Leu), and Yaa (Ala or Ser) and Zaa (Gly or Ala) have small, neutral side chains.</text>
        <dbReference type="EC" id="3.4.23.36"/>
    </reaction>
</comment>
<keyword evidence="2 9" id="KW-1003">Cell membrane</keyword>
<sequence length="196" mass="20556">MTETSSAPHPLGVGRALRLLLPLAILVTGADQLTKQWALNELSLGHAATPLIGDWIGLRLVFNPGAAFSFGSGSTWILTIVSCAVVVYIVVVARKLTSRVWLVTLALLLGGALGNLLDRLFRDPGFPTGHVVDFIDYGPFVGNVADIFIVGAAGALAALSLFRVPAFATSQGPQPAAESLENGREGPLENDEVGRS</sequence>
<keyword evidence="4 9" id="KW-0812">Transmembrane</keyword>
<evidence type="ECO:0000313" key="13">
    <source>
        <dbReference type="EMBL" id="ACV08739.1"/>
    </source>
</evidence>
<comment type="pathway">
    <text evidence="9">Protein modification; lipoprotein biosynthesis (signal peptide cleavage).</text>
</comment>
<evidence type="ECO:0000256" key="2">
    <source>
        <dbReference type="ARBA" id="ARBA00022475"/>
    </source>
</evidence>
<protein>
    <recommendedName>
        <fullName evidence="9">Lipoprotein signal peptidase</fullName>
        <ecNumber evidence="9">3.4.23.36</ecNumber>
    </recommendedName>
    <alternativeName>
        <fullName evidence="9">Prolipoprotein signal peptidase</fullName>
    </alternativeName>
    <alternativeName>
        <fullName evidence="9">Signal peptidase II</fullName>
        <shortName evidence="9">SPase II</shortName>
    </alternativeName>
</protein>
<feature type="transmembrane region" description="Helical" evidence="9">
    <location>
        <begin position="137"/>
        <end position="162"/>
    </location>
</feature>
<dbReference type="Pfam" id="PF01252">
    <property type="entry name" value="Peptidase_A8"/>
    <property type="match status" value="1"/>
</dbReference>
<keyword evidence="13" id="KW-0449">Lipoprotein</keyword>
<dbReference type="GO" id="GO:0006508">
    <property type="term" value="P:proteolysis"/>
    <property type="evidence" value="ECO:0007669"/>
    <property type="project" value="UniProtKB-KW"/>
</dbReference>
<keyword evidence="6 9" id="KW-0378">Hydrolase</keyword>
<evidence type="ECO:0000256" key="7">
    <source>
        <dbReference type="ARBA" id="ARBA00022989"/>
    </source>
</evidence>
<dbReference type="HAMAP" id="MF_00161">
    <property type="entry name" value="LspA"/>
    <property type="match status" value="1"/>
</dbReference>
<dbReference type="AlphaFoldDB" id="C7R3K3"/>
<dbReference type="KEGG" id="jde:Jden_1083"/>